<name>A0A835GX27_9MAGN</name>
<evidence type="ECO:0000313" key="3">
    <source>
        <dbReference type="Proteomes" id="UP000631114"/>
    </source>
</evidence>
<proteinExistence type="predicted"/>
<accession>A0A835GX27</accession>
<organism evidence="2 3">
    <name type="scientific">Coptis chinensis</name>
    <dbReference type="NCBI Taxonomy" id="261450"/>
    <lineage>
        <taxon>Eukaryota</taxon>
        <taxon>Viridiplantae</taxon>
        <taxon>Streptophyta</taxon>
        <taxon>Embryophyta</taxon>
        <taxon>Tracheophyta</taxon>
        <taxon>Spermatophyta</taxon>
        <taxon>Magnoliopsida</taxon>
        <taxon>Ranunculales</taxon>
        <taxon>Ranunculaceae</taxon>
        <taxon>Coptidoideae</taxon>
        <taxon>Coptis</taxon>
    </lineage>
</organism>
<reference evidence="2 3" key="1">
    <citation type="submission" date="2020-10" db="EMBL/GenBank/DDBJ databases">
        <title>The Coptis chinensis genome and diversification of protoberbering-type alkaloids.</title>
        <authorList>
            <person name="Wang B."/>
            <person name="Shu S."/>
            <person name="Song C."/>
            <person name="Liu Y."/>
        </authorList>
    </citation>
    <scope>NUCLEOTIDE SEQUENCE [LARGE SCALE GENOMIC DNA]</scope>
    <source>
        <strain evidence="2">HL-2020</strain>
        <tissue evidence="2">Leaf</tissue>
    </source>
</reference>
<keyword evidence="3" id="KW-1185">Reference proteome</keyword>
<feature type="region of interest" description="Disordered" evidence="1">
    <location>
        <begin position="182"/>
        <end position="201"/>
    </location>
</feature>
<evidence type="ECO:0000313" key="2">
    <source>
        <dbReference type="EMBL" id="KAF9587472.1"/>
    </source>
</evidence>
<dbReference type="Proteomes" id="UP000631114">
    <property type="component" value="Unassembled WGS sequence"/>
</dbReference>
<dbReference type="AlphaFoldDB" id="A0A835GX27"/>
<dbReference type="OrthoDB" id="77607at2759"/>
<comment type="caution">
    <text evidence="2">The sequence shown here is derived from an EMBL/GenBank/DDBJ whole genome shotgun (WGS) entry which is preliminary data.</text>
</comment>
<feature type="compositionally biased region" description="Low complexity" evidence="1">
    <location>
        <begin position="185"/>
        <end position="201"/>
    </location>
</feature>
<gene>
    <name evidence="2" type="ORF">IFM89_003411</name>
</gene>
<protein>
    <submittedName>
        <fullName evidence="2">Uncharacterized protein</fullName>
    </submittedName>
</protein>
<dbReference type="EMBL" id="JADFTS010000009">
    <property type="protein sequence ID" value="KAF9587472.1"/>
    <property type="molecule type" value="Genomic_DNA"/>
</dbReference>
<sequence>MVHGKSKVLPTYVKPLASKNRIKEPSIVVVATGEEASLMAWISMQQQLFFKDLVSLMMYLLAIEQLMSSTSELRLTGSSHGEGEVIRLSIPVTQRKAVLTQESGVLFVKASLMAWISMQQQLFFQGFGSGIGTLRGSVKSLDAVSSEMVHGKSKSFASTSVKPLASENQIKEPSIVVVATGRRGSNPSIHSSHSTQSSINTGVRGSLREGFFDGMDIDATTTING</sequence>
<evidence type="ECO:0000256" key="1">
    <source>
        <dbReference type="SAM" id="MobiDB-lite"/>
    </source>
</evidence>